<feature type="compositionally biased region" description="Gly residues" evidence="5">
    <location>
        <begin position="1518"/>
        <end position="1531"/>
    </location>
</feature>
<dbReference type="CDD" id="cd04077">
    <property type="entry name" value="Peptidases_S8_PCSK9_ProteinaseK_like"/>
    <property type="match status" value="2"/>
</dbReference>
<dbReference type="Gene3D" id="2.60.40.10">
    <property type="entry name" value="Immunoglobulins"/>
    <property type="match status" value="6"/>
</dbReference>
<dbReference type="Pfam" id="PF05922">
    <property type="entry name" value="Inhibitor_I9"/>
    <property type="match status" value="1"/>
</dbReference>
<dbReference type="InterPro" id="IPR003961">
    <property type="entry name" value="FN3_dom"/>
</dbReference>
<dbReference type="PRINTS" id="PR00723">
    <property type="entry name" value="SUBTILISIN"/>
</dbReference>
<sequence length="1705" mass="172104">MTLKNRWIQPILRSVGVTTAVTQRCIRTLAAVVLLAPLVLASAESTPALAVAPTGDYIVILKDGVNLDRKVAKEAGLGNAVSDVYSSAVDGFVVELDNADVVRLRKDKDVLLIELDRTLSINESSGALGPDLSNLMGVQVADQYIVTLKNDVAPRAFATVEAATGSQILSVYTTAINGFAAVLDASALERLAKDPNVASIEQDRVVVLQGDQVDPPWGLDRVDQRSGTRNSRYSYTNTGTEVTAYVIDTGILASHIDFGGRVGAGYTVYSDSYGTTDCNGHGTHVAGTIGGSTYGIAKAVSLIPIRVLSCSGTGYTSGVIAGINWAISDHASYTPAVANMSLGGSYSAALNSAVANATADGIVFAVAAGNSNANACSFSPASEPTAITVGAIGGSDDRASFTNYGSCVDVFAPGVSIMSATIASSSASRMLSGTSMASPHVAGAAALLLQSDPTATPAQIAALIVDSATPDAITGLAAGSPNLVLYTGAAIVSPNPVAPSVPTSLTAVGGVTQASLSWTAPTQSGSADVTDYVIEYSSDSGSTWAEFDDGMSTSTDATVTGLTNGTTYQFRVKAVSSGGTSEPSATATAIVGVPSAPTSLSATPLGLSVRLTWTAPTQNGGSAITDYVAQFSADSGATWSTFSDSISTSTTTTVTGLTNGLTYQLRVSAVNSVGTSAYSSVVIAVPWAASLPSAPLDLAIASYGLNQVGLSWTIPATNGGATITDYLIEYSSSSGSTWTTFIDLVTSSRSATVTDLVSGSSYIFRVSARNSAGTGDPSVVSAVVRPGVPTAPCCITEVLIGPQYVALRWGAPASDGGSTVTNYVVEYTIDDGVSWTTWSEPTGNGTNRTITGLTDGVPHKFRISARNAVATGPPSDVSDAYTPLTPTAPGRPLNAVATANTGQVGLDWDTPATDGGAPITDYLIEYSSNAGSTWTTYVDTVSTATIATIRTLPVGISVIFRVSAINSRGTGAASLNSNSITTIDALTNDPFAGAEVFSGTTGAVSSSTLTASRQSGEPSHGGYGASASIWYKWVATQDGTLVVDTRLSVFDTLLGAYTGTQVNALTTLAANDDSGGGLWSSVTITVVAGTSYFFAIDGYGNRKGSTTLNWQFTAAPDPTAPSAPRNVRGSAGDQLVALYWEAPLDNGSRTITTYIATSNPGSKTCTSTGALTCTVRGLTNGVAYTFSVTATNSIGTSDASVASAPVTPTTVSTPEAPTTLWGLDRIDQRALPLNNQFSRAYTGSGVTAYIIDTGVLSTHTEFGGRVLSGFSSVVDSNGTEDCNGHGTHVAGTVGGSNYGVAPGVAIVPVRVLDCSGSGSTSGVIAGIDWVIANHVAGTPAVANMSLGGGRSSALDIAVRAGVADGVVFVVAAGNSTANACQSSPAGEPLAITVGSTTSADARSSFSNYGSCVDVFAPGSSITSAWYTSTTASNTISGTSMASPHVAGVTALGLEIAPNASVAQISAWITSTATPGVVGDAGSGSPNLLVYSRLSSAPPVASAPSTSTTSTTSTTSVPSGGGGSDDGGGGGDGGDDAAPETTTTTTTTTTSTTSTTTTIARPTVPSSTVPSSTVPLSTVPLSTVPQPVVTAPAVVPSTVPPDTNRIVDPVLGSLIPIVAEQAVVAPSSSKVVGNNVVFKVTAPAQSMVFIYRDGVLVKTVPAAAAQAIKIDNNKVGNSSFQILIVDKKGVITTTKKSTVRVKKASK</sequence>
<dbReference type="Gene3D" id="3.40.50.200">
    <property type="entry name" value="Peptidase S8/S53 domain"/>
    <property type="match status" value="2"/>
</dbReference>
<evidence type="ECO:0000313" key="7">
    <source>
        <dbReference type="EMBL" id="CAB4790250.1"/>
    </source>
</evidence>
<evidence type="ECO:0000256" key="3">
    <source>
        <dbReference type="ARBA" id="ARBA00022801"/>
    </source>
</evidence>
<dbReference type="InterPro" id="IPR022398">
    <property type="entry name" value="Peptidase_S8_His-AS"/>
</dbReference>
<dbReference type="PROSITE" id="PS00136">
    <property type="entry name" value="SUBTILASE_ASP"/>
    <property type="match status" value="2"/>
</dbReference>
<dbReference type="CDD" id="cd00063">
    <property type="entry name" value="FN3"/>
    <property type="match status" value="6"/>
</dbReference>
<dbReference type="InterPro" id="IPR034193">
    <property type="entry name" value="PCSK9_ProteinaseK-like"/>
</dbReference>
<dbReference type="InterPro" id="IPR010259">
    <property type="entry name" value="S8pro/Inhibitor_I9"/>
</dbReference>
<evidence type="ECO:0000256" key="4">
    <source>
        <dbReference type="ARBA" id="ARBA00022825"/>
    </source>
</evidence>
<dbReference type="PROSITE" id="PS00137">
    <property type="entry name" value="SUBTILASE_HIS"/>
    <property type="match status" value="2"/>
</dbReference>
<evidence type="ECO:0000259" key="6">
    <source>
        <dbReference type="PROSITE" id="PS50853"/>
    </source>
</evidence>
<dbReference type="SMART" id="SM00060">
    <property type="entry name" value="FN3"/>
    <property type="match status" value="6"/>
</dbReference>
<dbReference type="Pfam" id="PF00041">
    <property type="entry name" value="fn3"/>
    <property type="match status" value="6"/>
</dbReference>
<proteinExistence type="inferred from homology"/>
<feature type="domain" description="Fibronectin type-III" evidence="6">
    <location>
        <begin position="498"/>
        <end position="596"/>
    </location>
</feature>
<evidence type="ECO:0000256" key="1">
    <source>
        <dbReference type="ARBA" id="ARBA00011073"/>
    </source>
</evidence>
<dbReference type="PROSITE" id="PS51892">
    <property type="entry name" value="SUBTILASE"/>
    <property type="match status" value="2"/>
</dbReference>
<evidence type="ECO:0000256" key="2">
    <source>
        <dbReference type="ARBA" id="ARBA00022670"/>
    </source>
</evidence>
<keyword evidence="3" id="KW-0378">Hydrolase</keyword>
<dbReference type="PRINTS" id="PR00014">
    <property type="entry name" value="FNTYPEIII"/>
</dbReference>
<organism evidence="7">
    <name type="scientific">freshwater metagenome</name>
    <dbReference type="NCBI Taxonomy" id="449393"/>
    <lineage>
        <taxon>unclassified sequences</taxon>
        <taxon>metagenomes</taxon>
        <taxon>ecological metagenomes</taxon>
    </lineage>
</organism>
<dbReference type="GO" id="GO:0004252">
    <property type="term" value="F:serine-type endopeptidase activity"/>
    <property type="evidence" value="ECO:0007669"/>
    <property type="project" value="InterPro"/>
</dbReference>
<feature type="compositionally biased region" description="Low complexity" evidence="5">
    <location>
        <begin position="1538"/>
        <end position="1574"/>
    </location>
</feature>
<dbReference type="PANTHER" id="PTHR43806">
    <property type="entry name" value="PEPTIDASE S8"/>
    <property type="match status" value="1"/>
</dbReference>
<dbReference type="InterPro" id="IPR023828">
    <property type="entry name" value="Peptidase_S8_Ser-AS"/>
</dbReference>
<protein>
    <submittedName>
        <fullName evidence="7">Unannotated protein</fullName>
    </submittedName>
</protein>
<dbReference type="Pfam" id="PF00082">
    <property type="entry name" value="Peptidase_S8"/>
    <property type="match status" value="2"/>
</dbReference>
<dbReference type="SUPFAM" id="SSF52743">
    <property type="entry name" value="Subtilisin-like"/>
    <property type="match status" value="2"/>
</dbReference>
<dbReference type="Gene3D" id="3.30.70.80">
    <property type="entry name" value="Peptidase S8 propeptide/proteinase inhibitor I9"/>
    <property type="match status" value="2"/>
</dbReference>
<feature type="region of interest" description="Disordered" evidence="5">
    <location>
        <begin position="1496"/>
        <end position="1574"/>
    </location>
</feature>
<accession>A0A6J6WYR2</accession>
<reference evidence="7" key="1">
    <citation type="submission" date="2020-05" db="EMBL/GenBank/DDBJ databases">
        <authorList>
            <person name="Chiriac C."/>
            <person name="Salcher M."/>
            <person name="Ghai R."/>
            <person name="Kavagutti S V."/>
        </authorList>
    </citation>
    <scope>NUCLEOTIDE SEQUENCE</scope>
</reference>
<feature type="domain" description="Fibronectin type-III" evidence="6">
    <location>
        <begin position="597"/>
        <end position="689"/>
    </location>
</feature>
<feature type="compositionally biased region" description="Low complexity" evidence="5">
    <location>
        <begin position="1496"/>
        <end position="1517"/>
    </location>
</feature>
<feature type="domain" description="Fibronectin type-III" evidence="6">
    <location>
        <begin position="888"/>
        <end position="985"/>
    </location>
</feature>
<keyword evidence="4" id="KW-0720">Serine protease</keyword>
<feature type="domain" description="Fibronectin type-III" evidence="6">
    <location>
        <begin position="1120"/>
        <end position="1216"/>
    </location>
</feature>
<dbReference type="SUPFAM" id="SSF49265">
    <property type="entry name" value="Fibronectin type III"/>
    <property type="match status" value="4"/>
</dbReference>
<dbReference type="PANTHER" id="PTHR43806:SF11">
    <property type="entry name" value="CEREVISIN-RELATED"/>
    <property type="match status" value="1"/>
</dbReference>
<dbReference type="InterPro" id="IPR036116">
    <property type="entry name" value="FN3_sf"/>
</dbReference>
<dbReference type="InterPro" id="IPR013783">
    <property type="entry name" value="Ig-like_fold"/>
</dbReference>
<dbReference type="InterPro" id="IPR015500">
    <property type="entry name" value="Peptidase_S8_subtilisin-rel"/>
</dbReference>
<feature type="domain" description="Fibronectin type-III" evidence="6">
    <location>
        <begin position="694"/>
        <end position="793"/>
    </location>
</feature>
<dbReference type="InterPro" id="IPR023827">
    <property type="entry name" value="Peptidase_S8_Asp-AS"/>
</dbReference>
<keyword evidence="2" id="KW-0645">Protease</keyword>
<dbReference type="FunFam" id="3.40.50.200:FF:000014">
    <property type="entry name" value="Proteinase K"/>
    <property type="match status" value="2"/>
</dbReference>
<gene>
    <name evidence="7" type="ORF">UFOPK2975_00536</name>
</gene>
<name>A0A6J6WYR2_9ZZZZ</name>
<dbReference type="PROSITE" id="PS00138">
    <property type="entry name" value="SUBTILASE_SER"/>
    <property type="match status" value="2"/>
</dbReference>
<feature type="domain" description="Fibronectin type-III" evidence="6">
    <location>
        <begin position="794"/>
        <end position="885"/>
    </location>
</feature>
<dbReference type="PROSITE" id="PS50853">
    <property type="entry name" value="FN3"/>
    <property type="match status" value="6"/>
</dbReference>
<comment type="similarity">
    <text evidence="1">Belongs to the peptidase S8 family.</text>
</comment>
<dbReference type="InterPro" id="IPR000209">
    <property type="entry name" value="Peptidase_S8/S53_dom"/>
</dbReference>
<dbReference type="InterPro" id="IPR036852">
    <property type="entry name" value="Peptidase_S8/S53_dom_sf"/>
</dbReference>
<dbReference type="SUPFAM" id="SSF54897">
    <property type="entry name" value="Protease propeptides/inhibitors"/>
    <property type="match status" value="2"/>
</dbReference>
<dbReference type="EMBL" id="CAFAAG010000027">
    <property type="protein sequence ID" value="CAB4790250.1"/>
    <property type="molecule type" value="Genomic_DNA"/>
</dbReference>
<evidence type="ECO:0000256" key="5">
    <source>
        <dbReference type="SAM" id="MobiDB-lite"/>
    </source>
</evidence>
<dbReference type="GO" id="GO:0006508">
    <property type="term" value="P:proteolysis"/>
    <property type="evidence" value="ECO:0007669"/>
    <property type="project" value="UniProtKB-KW"/>
</dbReference>
<dbReference type="InterPro" id="IPR037045">
    <property type="entry name" value="S8pro/Inhibitor_I9_sf"/>
</dbReference>
<dbReference type="InterPro" id="IPR050131">
    <property type="entry name" value="Peptidase_S8_subtilisin-like"/>
</dbReference>
<dbReference type="GO" id="GO:0005615">
    <property type="term" value="C:extracellular space"/>
    <property type="evidence" value="ECO:0007669"/>
    <property type="project" value="TreeGrafter"/>
</dbReference>